<dbReference type="VEuPathDB" id="MicrosporidiaDB:NBO_610g0002"/>
<dbReference type="HOGENOM" id="CLU_2334163_0_0_1"/>
<accession>R0MD40</accession>
<evidence type="ECO:0000313" key="2">
    <source>
        <dbReference type="Proteomes" id="UP000016927"/>
    </source>
</evidence>
<name>R0MD40_NOSB1</name>
<proteinExistence type="predicted"/>
<dbReference type="Proteomes" id="UP000016927">
    <property type="component" value="Unassembled WGS sequence"/>
</dbReference>
<sequence length="98" mass="11600">MTIEKDEIHLFPFNSKHTGRVEFGNCDLTGDKTQFRGVNVLKENMTGLKIYENQRELKGNVYYWKVDSVCFEDKFSKGLKLMDEGLGFNRKETYKRFF</sequence>
<keyword evidence="2" id="KW-1185">Reference proteome</keyword>
<dbReference type="EMBL" id="KB909517">
    <property type="protein sequence ID" value="EOB11970.1"/>
    <property type="molecule type" value="Genomic_DNA"/>
</dbReference>
<reference evidence="1 2" key="1">
    <citation type="journal article" date="2013" name="BMC Genomics">
        <title>Comparative genomics of parasitic silkworm microsporidia reveal an association between genome expansion and host adaptation.</title>
        <authorList>
            <person name="Pan G."/>
            <person name="Xu J."/>
            <person name="Li T."/>
            <person name="Xia Q."/>
            <person name="Liu S.L."/>
            <person name="Zhang G."/>
            <person name="Li S."/>
            <person name="Li C."/>
            <person name="Liu H."/>
            <person name="Yang L."/>
            <person name="Liu T."/>
            <person name="Zhang X."/>
            <person name="Wu Z."/>
            <person name="Fan W."/>
            <person name="Dang X."/>
            <person name="Xiang H."/>
            <person name="Tao M."/>
            <person name="Li Y."/>
            <person name="Hu J."/>
            <person name="Li Z."/>
            <person name="Lin L."/>
            <person name="Luo J."/>
            <person name="Geng L."/>
            <person name="Wang L."/>
            <person name="Long M."/>
            <person name="Wan Y."/>
            <person name="He N."/>
            <person name="Zhang Z."/>
            <person name="Lu C."/>
            <person name="Keeling P.J."/>
            <person name="Wang J."/>
            <person name="Xiang Z."/>
            <person name="Zhou Z."/>
        </authorList>
    </citation>
    <scope>NUCLEOTIDE SEQUENCE [LARGE SCALE GENOMIC DNA]</scope>
    <source>
        <strain evidence="2">CQ1 / CVCC 102059</strain>
    </source>
</reference>
<evidence type="ECO:0000313" key="1">
    <source>
        <dbReference type="EMBL" id="EOB11970.1"/>
    </source>
</evidence>
<dbReference type="OrthoDB" id="10374791at2759"/>
<protein>
    <submittedName>
        <fullName evidence="1">Uncharacterized protein</fullName>
    </submittedName>
</protein>
<dbReference type="AlphaFoldDB" id="R0MD40"/>
<gene>
    <name evidence="1" type="ORF">NBO_610g0002</name>
</gene>
<organism evidence="1 2">
    <name type="scientific">Nosema bombycis (strain CQ1 / CVCC 102059)</name>
    <name type="common">Microsporidian parasite</name>
    <name type="synonym">Pebrine of silkworm</name>
    <dbReference type="NCBI Taxonomy" id="578461"/>
    <lineage>
        <taxon>Eukaryota</taxon>
        <taxon>Fungi</taxon>
        <taxon>Fungi incertae sedis</taxon>
        <taxon>Microsporidia</taxon>
        <taxon>Nosematidae</taxon>
        <taxon>Nosema</taxon>
    </lineage>
</organism>